<dbReference type="VEuPathDB" id="FungiDB:ASPWEDRAFT_102640"/>
<proteinExistence type="predicted"/>
<dbReference type="OrthoDB" id="4447675at2759"/>
<evidence type="ECO:0000313" key="2">
    <source>
        <dbReference type="EMBL" id="OJJ41931.1"/>
    </source>
</evidence>
<dbReference type="GeneID" id="63743347"/>
<keyword evidence="3" id="KW-1185">Reference proteome</keyword>
<reference evidence="3" key="1">
    <citation type="journal article" date="2017" name="Genome Biol.">
        <title>Comparative genomics reveals high biological diversity and specific adaptations in the industrially and medically important fungal genus Aspergillus.</title>
        <authorList>
            <person name="de Vries R.P."/>
            <person name="Riley R."/>
            <person name="Wiebenga A."/>
            <person name="Aguilar-Osorio G."/>
            <person name="Amillis S."/>
            <person name="Uchima C.A."/>
            <person name="Anderluh G."/>
            <person name="Asadollahi M."/>
            <person name="Askin M."/>
            <person name="Barry K."/>
            <person name="Battaglia E."/>
            <person name="Bayram O."/>
            <person name="Benocci T."/>
            <person name="Braus-Stromeyer S.A."/>
            <person name="Caldana C."/>
            <person name="Canovas D."/>
            <person name="Cerqueira G.C."/>
            <person name="Chen F."/>
            <person name="Chen W."/>
            <person name="Choi C."/>
            <person name="Clum A."/>
            <person name="Dos Santos R.A."/>
            <person name="Damasio A.R."/>
            <person name="Diallinas G."/>
            <person name="Emri T."/>
            <person name="Fekete E."/>
            <person name="Flipphi M."/>
            <person name="Freyberg S."/>
            <person name="Gallo A."/>
            <person name="Gournas C."/>
            <person name="Habgood R."/>
            <person name="Hainaut M."/>
            <person name="Harispe M.L."/>
            <person name="Henrissat B."/>
            <person name="Hilden K.S."/>
            <person name="Hope R."/>
            <person name="Hossain A."/>
            <person name="Karabika E."/>
            <person name="Karaffa L."/>
            <person name="Karanyi Z."/>
            <person name="Krasevec N."/>
            <person name="Kuo A."/>
            <person name="Kusch H."/>
            <person name="LaButti K."/>
            <person name="Lagendijk E.L."/>
            <person name="Lapidus A."/>
            <person name="Levasseur A."/>
            <person name="Lindquist E."/>
            <person name="Lipzen A."/>
            <person name="Logrieco A.F."/>
            <person name="MacCabe A."/>
            <person name="Maekelae M.R."/>
            <person name="Malavazi I."/>
            <person name="Melin P."/>
            <person name="Meyer V."/>
            <person name="Mielnichuk N."/>
            <person name="Miskei M."/>
            <person name="Molnar A.P."/>
            <person name="Mule G."/>
            <person name="Ngan C.Y."/>
            <person name="Orejas M."/>
            <person name="Orosz E."/>
            <person name="Ouedraogo J.P."/>
            <person name="Overkamp K.M."/>
            <person name="Park H.-S."/>
            <person name="Perrone G."/>
            <person name="Piumi F."/>
            <person name="Punt P.J."/>
            <person name="Ram A.F."/>
            <person name="Ramon A."/>
            <person name="Rauscher S."/>
            <person name="Record E."/>
            <person name="Riano-Pachon D.M."/>
            <person name="Robert V."/>
            <person name="Roehrig J."/>
            <person name="Ruller R."/>
            <person name="Salamov A."/>
            <person name="Salih N.S."/>
            <person name="Samson R.A."/>
            <person name="Sandor E."/>
            <person name="Sanguinetti M."/>
            <person name="Schuetze T."/>
            <person name="Sepcic K."/>
            <person name="Shelest E."/>
            <person name="Sherlock G."/>
            <person name="Sophianopoulou V."/>
            <person name="Squina F.M."/>
            <person name="Sun H."/>
            <person name="Susca A."/>
            <person name="Todd R.B."/>
            <person name="Tsang A."/>
            <person name="Unkles S.E."/>
            <person name="van de Wiele N."/>
            <person name="van Rossen-Uffink D."/>
            <person name="Oliveira J.V."/>
            <person name="Vesth T.C."/>
            <person name="Visser J."/>
            <person name="Yu J.-H."/>
            <person name="Zhou M."/>
            <person name="Andersen M.R."/>
            <person name="Archer D.B."/>
            <person name="Baker S.E."/>
            <person name="Benoit I."/>
            <person name="Brakhage A.A."/>
            <person name="Braus G.H."/>
            <person name="Fischer R."/>
            <person name="Frisvad J.C."/>
            <person name="Goldman G.H."/>
            <person name="Houbraken J."/>
            <person name="Oakley B."/>
            <person name="Pocsi I."/>
            <person name="Scazzocchio C."/>
            <person name="Seiboth B."/>
            <person name="vanKuyk P.A."/>
            <person name="Wortman J."/>
            <person name="Dyer P.S."/>
            <person name="Grigoriev I.V."/>
        </authorList>
    </citation>
    <scope>NUCLEOTIDE SEQUENCE [LARGE SCALE GENOMIC DNA]</scope>
    <source>
        <strain evidence="3">DTO 134E9</strain>
    </source>
</reference>
<gene>
    <name evidence="2" type="ORF">ASPWEDRAFT_102640</name>
</gene>
<protein>
    <submittedName>
        <fullName evidence="2">Uncharacterized protein</fullName>
    </submittedName>
</protein>
<feature type="region of interest" description="Disordered" evidence="1">
    <location>
        <begin position="9"/>
        <end position="64"/>
    </location>
</feature>
<evidence type="ECO:0000313" key="3">
    <source>
        <dbReference type="Proteomes" id="UP000184383"/>
    </source>
</evidence>
<sequence>MDLLQKYGHLKSENDYATTRRQSRDATHQTEQFHFNSLLGSFGTAQNDHPERRSSGAGNNMSDAIKKAQELVKYVSSTLE</sequence>
<organism evidence="2 3">
    <name type="scientific">Aspergillus wentii DTO 134E9</name>
    <dbReference type="NCBI Taxonomy" id="1073089"/>
    <lineage>
        <taxon>Eukaryota</taxon>
        <taxon>Fungi</taxon>
        <taxon>Dikarya</taxon>
        <taxon>Ascomycota</taxon>
        <taxon>Pezizomycotina</taxon>
        <taxon>Eurotiomycetes</taxon>
        <taxon>Eurotiomycetidae</taxon>
        <taxon>Eurotiales</taxon>
        <taxon>Aspergillaceae</taxon>
        <taxon>Aspergillus</taxon>
        <taxon>Aspergillus subgen. Cremei</taxon>
    </lineage>
</organism>
<dbReference type="AlphaFoldDB" id="A0A1L9S456"/>
<name>A0A1L9S456_ASPWE</name>
<accession>A0A1L9S456</accession>
<dbReference type="EMBL" id="KV878209">
    <property type="protein sequence ID" value="OJJ41931.1"/>
    <property type="molecule type" value="Genomic_DNA"/>
</dbReference>
<dbReference type="Proteomes" id="UP000184383">
    <property type="component" value="Unassembled WGS sequence"/>
</dbReference>
<evidence type="ECO:0000256" key="1">
    <source>
        <dbReference type="SAM" id="MobiDB-lite"/>
    </source>
</evidence>
<dbReference type="RefSeq" id="XP_040695607.1">
    <property type="nucleotide sequence ID" value="XM_040827499.1"/>
</dbReference>
<feature type="compositionally biased region" description="Polar residues" evidence="1">
    <location>
        <begin position="29"/>
        <end position="47"/>
    </location>
</feature>